<evidence type="ECO:0000256" key="5">
    <source>
        <dbReference type="SAM" id="Phobius"/>
    </source>
</evidence>
<evidence type="ECO:0000256" key="1">
    <source>
        <dbReference type="ARBA" id="ARBA00004141"/>
    </source>
</evidence>
<comment type="subcellular location">
    <subcellularLocation>
        <location evidence="1">Membrane</location>
        <topology evidence="1">Multi-pass membrane protein</topology>
    </subcellularLocation>
</comment>
<dbReference type="Gene3D" id="1.10.3720.10">
    <property type="entry name" value="MetI-like"/>
    <property type="match status" value="1"/>
</dbReference>
<evidence type="ECO:0000313" key="7">
    <source>
        <dbReference type="Proteomes" id="UP001501231"/>
    </source>
</evidence>
<evidence type="ECO:0008006" key="8">
    <source>
        <dbReference type="Google" id="ProtNLM"/>
    </source>
</evidence>
<reference evidence="7" key="1">
    <citation type="journal article" date="2019" name="Int. J. Syst. Evol. Microbiol.">
        <title>The Global Catalogue of Microorganisms (GCM) 10K type strain sequencing project: providing services to taxonomists for standard genome sequencing and annotation.</title>
        <authorList>
            <consortium name="The Broad Institute Genomics Platform"/>
            <consortium name="The Broad Institute Genome Sequencing Center for Infectious Disease"/>
            <person name="Wu L."/>
            <person name="Ma J."/>
        </authorList>
    </citation>
    <scope>NUCLEOTIDE SEQUENCE [LARGE SCALE GENOMIC DNA]</scope>
    <source>
        <strain evidence="7">JCM 3325</strain>
    </source>
</reference>
<dbReference type="RefSeq" id="WP_344593577.1">
    <property type="nucleotide sequence ID" value="NZ_BAAARW010000022.1"/>
</dbReference>
<dbReference type="EMBL" id="BAAARW010000022">
    <property type="protein sequence ID" value="GAA2437842.1"/>
    <property type="molecule type" value="Genomic_DNA"/>
</dbReference>
<organism evidence="6 7">
    <name type="scientific">Actinomadura vinacea</name>
    <dbReference type="NCBI Taxonomy" id="115336"/>
    <lineage>
        <taxon>Bacteria</taxon>
        <taxon>Bacillati</taxon>
        <taxon>Actinomycetota</taxon>
        <taxon>Actinomycetes</taxon>
        <taxon>Streptosporangiales</taxon>
        <taxon>Thermomonosporaceae</taxon>
        <taxon>Actinomadura</taxon>
    </lineage>
</organism>
<evidence type="ECO:0000313" key="6">
    <source>
        <dbReference type="EMBL" id="GAA2437842.1"/>
    </source>
</evidence>
<proteinExistence type="predicted"/>
<dbReference type="Proteomes" id="UP001501231">
    <property type="component" value="Unassembled WGS sequence"/>
</dbReference>
<name>A0ABP5WW56_9ACTN</name>
<evidence type="ECO:0000256" key="4">
    <source>
        <dbReference type="ARBA" id="ARBA00023136"/>
    </source>
</evidence>
<keyword evidence="7" id="KW-1185">Reference proteome</keyword>
<gene>
    <name evidence="6" type="ORF">GCM10010191_61120</name>
</gene>
<comment type="caution">
    <text evidence="6">The sequence shown here is derived from an EMBL/GenBank/DDBJ whole genome shotgun (WGS) entry which is preliminary data.</text>
</comment>
<dbReference type="SUPFAM" id="SSF161098">
    <property type="entry name" value="MetI-like"/>
    <property type="match status" value="1"/>
</dbReference>
<feature type="transmembrane region" description="Helical" evidence="5">
    <location>
        <begin position="20"/>
        <end position="44"/>
    </location>
</feature>
<evidence type="ECO:0000256" key="2">
    <source>
        <dbReference type="ARBA" id="ARBA00022692"/>
    </source>
</evidence>
<accession>A0ABP5WW56</accession>
<keyword evidence="2 5" id="KW-0812">Transmembrane</keyword>
<keyword evidence="3 5" id="KW-1133">Transmembrane helix</keyword>
<dbReference type="InterPro" id="IPR035906">
    <property type="entry name" value="MetI-like_sf"/>
</dbReference>
<evidence type="ECO:0000256" key="3">
    <source>
        <dbReference type="ARBA" id="ARBA00022989"/>
    </source>
</evidence>
<protein>
    <recommendedName>
        <fullName evidence="8">MFS transporter</fullName>
    </recommendedName>
</protein>
<keyword evidence="4 5" id="KW-0472">Membrane</keyword>
<sequence>MLAAPAGYALARRGFRLSGLVFGLFTLALIMPIRLGMIPLYAFMVEAGLTGTASG</sequence>